<proteinExistence type="predicted"/>
<dbReference type="Proteomes" id="UP000642920">
    <property type="component" value="Unassembled WGS sequence"/>
</dbReference>
<dbReference type="RefSeq" id="WP_201924160.1">
    <property type="nucleotide sequence ID" value="NZ_JAERQG010000005.1"/>
</dbReference>
<sequence>MKKQFILYLALITSLTNCTTLTTTRTVDIDPIVKYGVISEPIIAEVKIGEEKVVGEYSIKNRLFNSNKEYAENMAISDAIQKVDADYMVQPTFDIQRKQKLTTVKVEGFPGYYEKFRPMEAADTAIFKYGNQYPQANIIEPSTVQEDVESRRQRRKLGIITGSVVLATLLLLITGAF</sequence>
<accession>A0A937DKJ1</accession>
<protein>
    <submittedName>
        <fullName evidence="2">Uncharacterized protein</fullName>
    </submittedName>
</protein>
<dbReference type="EMBL" id="JAERQG010000005">
    <property type="protein sequence ID" value="MBL0766985.1"/>
    <property type="molecule type" value="Genomic_DNA"/>
</dbReference>
<dbReference type="AlphaFoldDB" id="A0A937DKJ1"/>
<evidence type="ECO:0000256" key="1">
    <source>
        <dbReference type="SAM" id="Phobius"/>
    </source>
</evidence>
<reference evidence="2" key="1">
    <citation type="submission" date="2021-01" db="EMBL/GenBank/DDBJ databases">
        <title>Marivirga sp. nov., isolated from intertidal surface sediments.</title>
        <authorList>
            <person name="Zhang M."/>
        </authorList>
    </citation>
    <scope>NUCLEOTIDE SEQUENCE</scope>
    <source>
        <strain evidence="2">SM1354</strain>
    </source>
</reference>
<keyword evidence="1" id="KW-1133">Transmembrane helix</keyword>
<name>A0A937DKJ1_9BACT</name>
<evidence type="ECO:0000313" key="2">
    <source>
        <dbReference type="EMBL" id="MBL0766985.1"/>
    </source>
</evidence>
<organism evidence="2 3">
    <name type="scientific">Marivirga atlantica</name>
    <dbReference type="NCBI Taxonomy" id="1548457"/>
    <lineage>
        <taxon>Bacteria</taxon>
        <taxon>Pseudomonadati</taxon>
        <taxon>Bacteroidota</taxon>
        <taxon>Cytophagia</taxon>
        <taxon>Cytophagales</taxon>
        <taxon>Marivirgaceae</taxon>
        <taxon>Marivirga</taxon>
    </lineage>
</organism>
<keyword evidence="1" id="KW-0812">Transmembrane</keyword>
<gene>
    <name evidence="2" type="ORF">JKP34_17095</name>
</gene>
<feature type="transmembrane region" description="Helical" evidence="1">
    <location>
        <begin position="157"/>
        <end position="176"/>
    </location>
</feature>
<comment type="caution">
    <text evidence="2">The sequence shown here is derived from an EMBL/GenBank/DDBJ whole genome shotgun (WGS) entry which is preliminary data.</text>
</comment>
<keyword evidence="1" id="KW-0472">Membrane</keyword>
<keyword evidence="3" id="KW-1185">Reference proteome</keyword>
<evidence type="ECO:0000313" key="3">
    <source>
        <dbReference type="Proteomes" id="UP000642920"/>
    </source>
</evidence>